<reference evidence="2 3" key="1">
    <citation type="journal article" date="2019" name="Genome Biol. Evol.">
        <title>Insights into the evolution of the New World diploid cottons (Gossypium, subgenus Houzingenia) based on genome sequencing.</title>
        <authorList>
            <person name="Grover C.E."/>
            <person name="Arick M.A. 2nd"/>
            <person name="Thrash A."/>
            <person name="Conover J.L."/>
            <person name="Sanders W.S."/>
            <person name="Peterson D.G."/>
            <person name="Frelichowski J.E."/>
            <person name="Scheffler J.A."/>
            <person name="Scheffler B.E."/>
            <person name="Wendel J.F."/>
        </authorList>
    </citation>
    <scope>NUCLEOTIDE SEQUENCE [LARGE SCALE GENOMIC DNA]</scope>
    <source>
        <strain evidence="2">57</strain>
        <tissue evidence="2">Leaf</tissue>
    </source>
</reference>
<accession>A0A7J8VU33</accession>
<protein>
    <submittedName>
        <fullName evidence="2">Uncharacterized protein</fullName>
    </submittedName>
</protein>
<organism evidence="2 3">
    <name type="scientific">Gossypium klotzschianum</name>
    <dbReference type="NCBI Taxonomy" id="34286"/>
    <lineage>
        <taxon>Eukaryota</taxon>
        <taxon>Viridiplantae</taxon>
        <taxon>Streptophyta</taxon>
        <taxon>Embryophyta</taxon>
        <taxon>Tracheophyta</taxon>
        <taxon>Spermatophyta</taxon>
        <taxon>Magnoliopsida</taxon>
        <taxon>eudicotyledons</taxon>
        <taxon>Gunneridae</taxon>
        <taxon>Pentapetalae</taxon>
        <taxon>rosids</taxon>
        <taxon>malvids</taxon>
        <taxon>Malvales</taxon>
        <taxon>Malvaceae</taxon>
        <taxon>Malvoideae</taxon>
        <taxon>Gossypium</taxon>
    </lineage>
</organism>
<dbReference type="OrthoDB" id="10366060at2759"/>
<gene>
    <name evidence="2" type="ORF">Goklo_002377</name>
</gene>
<evidence type="ECO:0000256" key="1">
    <source>
        <dbReference type="SAM" id="MobiDB-lite"/>
    </source>
</evidence>
<keyword evidence="3" id="KW-1185">Reference proteome</keyword>
<evidence type="ECO:0000313" key="3">
    <source>
        <dbReference type="Proteomes" id="UP000593573"/>
    </source>
</evidence>
<evidence type="ECO:0000313" key="2">
    <source>
        <dbReference type="EMBL" id="MBA0665909.1"/>
    </source>
</evidence>
<sequence length="103" mass="11458">MGDELVIEDRRVNFNSDKVDGYGKNLDNHDVREGVGHGGIEKELTSPNSSQSLSAITSGWRRTLFSQKPFCPFCPQLGEREREGEGIFSSLWIRDAEAAVLDS</sequence>
<comment type="caution">
    <text evidence="2">The sequence shown here is derived from an EMBL/GenBank/DDBJ whole genome shotgun (WGS) entry which is preliminary data.</text>
</comment>
<feature type="region of interest" description="Disordered" evidence="1">
    <location>
        <begin position="23"/>
        <end position="52"/>
    </location>
</feature>
<dbReference type="AlphaFoldDB" id="A0A7J8VU33"/>
<name>A0A7J8VU33_9ROSI</name>
<proteinExistence type="predicted"/>
<dbReference type="Proteomes" id="UP000593573">
    <property type="component" value="Unassembled WGS sequence"/>
</dbReference>
<feature type="compositionally biased region" description="Basic and acidic residues" evidence="1">
    <location>
        <begin position="23"/>
        <end position="44"/>
    </location>
</feature>
<dbReference type="EMBL" id="JABFAB010000012">
    <property type="protein sequence ID" value="MBA0665909.1"/>
    <property type="molecule type" value="Genomic_DNA"/>
</dbReference>